<protein>
    <submittedName>
        <fullName evidence="2">Uncharacterized protein</fullName>
    </submittedName>
</protein>
<accession>A0AAD7V1Y9</accession>
<name>A0AAD7V1Y9_9FUNG</name>
<organism evidence="2 3">
    <name type="scientific">Lichtheimia ornata</name>
    <dbReference type="NCBI Taxonomy" id="688661"/>
    <lineage>
        <taxon>Eukaryota</taxon>
        <taxon>Fungi</taxon>
        <taxon>Fungi incertae sedis</taxon>
        <taxon>Mucoromycota</taxon>
        <taxon>Mucoromycotina</taxon>
        <taxon>Mucoromycetes</taxon>
        <taxon>Mucorales</taxon>
        <taxon>Lichtheimiaceae</taxon>
        <taxon>Lichtheimia</taxon>
    </lineage>
</organism>
<evidence type="ECO:0000313" key="3">
    <source>
        <dbReference type="Proteomes" id="UP001234581"/>
    </source>
</evidence>
<sequence>MTNFYFYFAVIITMLLVFQQATCALDRDFCKAYDKDKAACEHAGCQMRPYARYGLVPMYGCLAPPQS</sequence>
<evidence type="ECO:0000313" key="2">
    <source>
        <dbReference type="EMBL" id="KAJ8656775.1"/>
    </source>
</evidence>
<feature type="chain" id="PRO_5042022137" evidence="1">
    <location>
        <begin position="25"/>
        <end position="67"/>
    </location>
</feature>
<dbReference type="GeneID" id="83215031"/>
<reference evidence="2 3" key="1">
    <citation type="submission" date="2023-03" db="EMBL/GenBank/DDBJ databases">
        <title>Genome sequence of Lichtheimia ornata CBS 291.66.</title>
        <authorList>
            <person name="Mohabir J.T."/>
            <person name="Shea T.P."/>
            <person name="Kurbessoian T."/>
            <person name="Berby B."/>
            <person name="Fontaine J."/>
            <person name="Livny J."/>
            <person name="Gnirke A."/>
            <person name="Stajich J.E."/>
            <person name="Cuomo C.A."/>
        </authorList>
    </citation>
    <scope>NUCLEOTIDE SEQUENCE [LARGE SCALE GENOMIC DNA]</scope>
    <source>
        <strain evidence="2">CBS 291.66</strain>
    </source>
</reference>
<gene>
    <name evidence="2" type="ORF">O0I10_007623</name>
</gene>
<dbReference type="RefSeq" id="XP_058341688.1">
    <property type="nucleotide sequence ID" value="XM_058487637.1"/>
</dbReference>
<keyword evidence="1" id="KW-0732">Signal</keyword>
<feature type="signal peptide" evidence="1">
    <location>
        <begin position="1"/>
        <end position="24"/>
    </location>
</feature>
<proteinExistence type="predicted"/>
<dbReference type="Proteomes" id="UP001234581">
    <property type="component" value="Unassembled WGS sequence"/>
</dbReference>
<dbReference type="EMBL" id="JARTCD010000037">
    <property type="protein sequence ID" value="KAJ8656775.1"/>
    <property type="molecule type" value="Genomic_DNA"/>
</dbReference>
<evidence type="ECO:0000256" key="1">
    <source>
        <dbReference type="SAM" id="SignalP"/>
    </source>
</evidence>
<keyword evidence="3" id="KW-1185">Reference proteome</keyword>
<comment type="caution">
    <text evidence="2">The sequence shown here is derived from an EMBL/GenBank/DDBJ whole genome shotgun (WGS) entry which is preliminary data.</text>
</comment>
<dbReference type="AlphaFoldDB" id="A0AAD7V1Y9"/>